<dbReference type="SUPFAM" id="SSF53335">
    <property type="entry name" value="S-adenosyl-L-methionine-dependent methyltransferases"/>
    <property type="match status" value="1"/>
</dbReference>
<accession>A0ABD1XPB7</accession>
<dbReference type="Gene3D" id="3.40.50.150">
    <property type="entry name" value="Vaccinia Virus protein VP39"/>
    <property type="match status" value="1"/>
</dbReference>
<keyword evidence="2" id="KW-1185">Reference proteome</keyword>
<sequence>MPRKLPEDTVTDTRLHILIVDADSEDPSSGLSCPPQEFIEDKFLIAARGALAEGGVLIINVVSRATAHHVTYVTQLKKYFVEVYDIEVNEDVNRVLIALPQPRNRGKSSDVADDLSKLEKIVTQFAPWQNGPNLKEFVKSLKRLK</sequence>
<dbReference type="InterPro" id="IPR029063">
    <property type="entry name" value="SAM-dependent_MTases_sf"/>
</dbReference>
<dbReference type="Proteomes" id="UP001605036">
    <property type="component" value="Unassembled WGS sequence"/>
</dbReference>
<protein>
    <submittedName>
        <fullName evidence="1">Uncharacterized protein</fullName>
    </submittedName>
</protein>
<name>A0ABD1XPB7_9MARC</name>
<gene>
    <name evidence="1" type="ORF">R1flu_028369</name>
</gene>
<reference evidence="1 2" key="1">
    <citation type="submission" date="2024-09" db="EMBL/GenBank/DDBJ databases">
        <title>Chromosome-scale assembly of Riccia fluitans.</title>
        <authorList>
            <person name="Paukszto L."/>
            <person name="Sawicki J."/>
            <person name="Karawczyk K."/>
            <person name="Piernik-Szablinska J."/>
            <person name="Szczecinska M."/>
            <person name="Mazdziarz M."/>
        </authorList>
    </citation>
    <scope>NUCLEOTIDE SEQUENCE [LARGE SCALE GENOMIC DNA]</scope>
    <source>
        <strain evidence="1">Rf_01</strain>
        <tissue evidence="1">Aerial parts of the thallus</tissue>
    </source>
</reference>
<evidence type="ECO:0000313" key="1">
    <source>
        <dbReference type="EMBL" id="KAL2609796.1"/>
    </source>
</evidence>
<dbReference type="AlphaFoldDB" id="A0ABD1XPB7"/>
<organism evidence="1 2">
    <name type="scientific">Riccia fluitans</name>
    <dbReference type="NCBI Taxonomy" id="41844"/>
    <lineage>
        <taxon>Eukaryota</taxon>
        <taxon>Viridiplantae</taxon>
        <taxon>Streptophyta</taxon>
        <taxon>Embryophyta</taxon>
        <taxon>Marchantiophyta</taxon>
        <taxon>Marchantiopsida</taxon>
        <taxon>Marchantiidae</taxon>
        <taxon>Marchantiales</taxon>
        <taxon>Ricciaceae</taxon>
        <taxon>Riccia</taxon>
    </lineage>
</organism>
<proteinExistence type="predicted"/>
<evidence type="ECO:0000313" key="2">
    <source>
        <dbReference type="Proteomes" id="UP001605036"/>
    </source>
</evidence>
<dbReference type="EMBL" id="JBHFFA010000008">
    <property type="protein sequence ID" value="KAL2609796.1"/>
    <property type="molecule type" value="Genomic_DNA"/>
</dbReference>
<comment type="caution">
    <text evidence="1">The sequence shown here is derived from an EMBL/GenBank/DDBJ whole genome shotgun (WGS) entry which is preliminary data.</text>
</comment>